<comment type="function">
    <text evidence="6">May be involved in recombination.</text>
</comment>
<evidence type="ECO:0000313" key="7">
    <source>
        <dbReference type="EMBL" id="MFD2095277.1"/>
    </source>
</evidence>
<keyword evidence="8" id="KW-1185">Reference proteome</keyword>
<protein>
    <recommendedName>
        <fullName evidence="3 6">Recombination-associated protein RdgC</fullName>
    </recommendedName>
</protein>
<evidence type="ECO:0000256" key="2">
    <source>
        <dbReference type="ARBA" id="ARBA00008657"/>
    </source>
</evidence>
<dbReference type="EMBL" id="JBHUHT010000008">
    <property type="protein sequence ID" value="MFD2095277.1"/>
    <property type="molecule type" value="Genomic_DNA"/>
</dbReference>
<dbReference type="PANTHER" id="PTHR38103">
    <property type="entry name" value="RECOMBINATION-ASSOCIATED PROTEIN RDGC"/>
    <property type="match status" value="1"/>
</dbReference>
<dbReference type="Proteomes" id="UP001597380">
    <property type="component" value="Unassembled WGS sequence"/>
</dbReference>
<dbReference type="NCBIfam" id="NF001462">
    <property type="entry name" value="PRK00321.1-3"/>
    <property type="match status" value="1"/>
</dbReference>
<dbReference type="HAMAP" id="MF_00194">
    <property type="entry name" value="RdgC"/>
    <property type="match status" value="1"/>
</dbReference>
<dbReference type="NCBIfam" id="NF001464">
    <property type="entry name" value="PRK00321.1-5"/>
    <property type="match status" value="1"/>
</dbReference>
<evidence type="ECO:0000256" key="3">
    <source>
        <dbReference type="ARBA" id="ARBA00022296"/>
    </source>
</evidence>
<keyword evidence="5 6" id="KW-0233">DNA recombination</keyword>
<sequence length="306" mass="34156">MWFKNLRVYRFSRPCDITADSLETALTEFSFKPCGSQDRQQLGWVTPLGKHGQTLLHVANNNLLVCMRREERVLPSAVVKEALDAKVAEIEEAQGRPVPRKEQQTLKEEIEMQLLPRAFTRSQMTFAYISPANNLLVVDASSAGKADELVSLLRKTVGSLPVVPLTSKTNPAACMTEWVKNGPLPDGFGLLEEAELRDASEDGGLIRCKQQDLTSDEIYAHLEAGKMVTKLALDWRERLTCLLEQELVIKRLKFNDILREESGNADDIDAVAKFDADFMLMCGELANFIPELMESLGGEEISELNG</sequence>
<evidence type="ECO:0000256" key="1">
    <source>
        <dbReference type="ARBA" id="ARBA00004453"/>
    </source>
</evidence>
<comment type="caution">
    <text evidence="7">The sequence shown here is derived from an EMBL/GenBank/DDBJ whole genome shotgun (WGS) entry which is preliminary data.</text>
</comment>
<evidence type="ECO:0000313" key="8">
    <source>
        <dbReference type="Proteomes" id="UP001597380"/>
    </source>
</evidence>
<dbReference type="PANTHER" id="PTHR38103:SF1">
    <property type="entry name" value="RECOMBINATION-ASSOCIATED PROTEIN RDGC"/>
    <property type="match status" value="1"/>
</dbReference>
<name>A0ABW4XJJ5_9GAMM</name>
<dbReference type="RefSeq" id="WP_345338438.1">
    <property type="nucleotide sequence ID" value="NZ_BAABLI010000005.1"/>
</dbReference>
<evidence type="ECO:0000256" key="5">
    <source>
        <dbReference type="ARBA" id="ARBA00023172"/>
    </source>
</evidence>
<dbReference type="InterPro" id="IPR007476">
    <property type="entry name" value="RdgC"/>
</dbReference>
<organism evidence="7 8">
    <name type="scientific">Corallincola platygyrae</name>
    <dbReference type="NCBI Taxonomy" id="1193278"/>
    <lineage>
        <taxon>Bacteria</taxon>
        <taxon>Pseudomonadati</taxon>
        <taxon>Pseudomonadota</taxon>
        <taxon>Gammaproteobacteria</taxon>
        <taxon>Alteromonadales</taxon>
        <taxon>Psychromonadaceae</taxon>
        <taxon>Corallincola</taxon>
    </lineage>
</organism>
<dbReference type="Pfam" id="PF04381">
    <property type="entry name" value="RdgC"/>
    <property type="match status" value="1"/>
</dbReference>
<accession>A0ABW4XJJ5</accession>
<gene>
    <name evidence="6 7" type="primary">rdgC</name>
    <name evidence="7" type="ORF">ACFSJ3_04710</name>
</gene>
<evidence type="ECO:0000256" key="6">
    <source>
        <dbReference type="HAMAP-Rule" id="MF_00194"/>
    </source>
</evidence>
<comment type="similarity">
    <text evidence="2 6">Belongs to the RdgC family.</text>
</comment>
<comment type="subcellular location">
    <subcellularLocation>
        <location evidence="1 6">Cytoplasm</location>
        <location evidence="1 6">Nucleoid</location>
    </subcellularLocation>
</comment>
<keyword evidence="4 6" id="KW-0963">Cytoplasm</keyword>
<proteinExistence type="inferred from homology"/>
<reference evidence="8" key="1">
    <citation type="journal article" date="2019" name="Int. J. Syst. Evol. Microbiol.">
        <title>The Global Catalogue of Microorganisms (GCM) 10K type strain sequencing project: providing services to taxonomists for standard genome sequencing and annotation.</title>
        <authorList>
            <consortium name="The Broad Institute Genomics Platform"/>
            <consortium name="The Broad Institute Genome Sequencing Center for Infectious Disease"/>
            <person name="Wu L."/>
            <person name="Ma J."/>
        </authorList>
    </citation>
    <scope>NUCLEOTIDE SEQUENCE [LARGE SCALE GENOMIC DNA]</scope>
    <source>
        <strain evidence="8">CGMCC 1.10992</strain>
    </source>
</reference>
<evidence type="ECO:0000256" key="4">
    <source>
        <dbReference type="ARBA" id="ARBA00022490"/>
    </source>
</evidence>